<dbReference type="AlphaFoldDB" id="A0A4U0U4B4"/>
<dbReference type="InterPro" id="IPR053143">
    <property type="entry name" value="Arylsulfate_ST"/>
</dbReference>
<reference evidence="2 3" key="1">
    <citation type="submission" date="2017-03" db="EMBL/GenBank/DDBJ databases">
        <title>Genomes of endolithic fungi from Antarctica.</title>
        <authorList>
            <person name="Coleine C."/>
            <person name="Masonjones S."/>
            <person name="Stajich J.E."/>
        </authorList>
    </citation>
    <scope>NUCLEOTIDE SEQUENCE [LARGE SCALE GENOMIC DNA]</scope>
    <source>
        <strain evidence="2 3">CCFEE 5311</strain>
    </source>
</reference>
<organism evidence="2 3">
    <name type="scientific">Friedmanniomyces endolithicus</name>
    <dbReference type="NCBI Taxonomy" id="329885"/>
    <lineage>
        <taxon>Eukaryota</taxon>
        <taxon>Fungi</taxon>
        <taxon>Dikarya</taxon>
        <taxon>Ascomycota</taxon>
        <taxon>Pezizomycotina</taxon>
        <taxon>Dothideomycetes</taxon>
        <taxon>Dothideomycetidae</taxon>
        <taxon>Mycosphaerellales</taxon>
        <taxon>Teratosphaeriaceae</taxon>
        <taxon>Friedmanniomyces</taxon>
    </lineage>
</organism>
<evidence type="ECO:0000313" key="2">
    <source>
        <dbReference type="EMBL" id="TKA29941.1"/>
    </source>
</evidence>
<name>A0A4U0U4B4_9PEZI</name>
<dbReference type="InterPro" id="IPR029058">
    <property type="entry name" value="AB_hydrolase_fold"/>
</dbReference>
<proteinExistence type="predicted"/>
<accession>A0A4U0U4B4</accession>
<dbReference type="SUPFAM" id="SSF53474">
    <property type="entry name" value="alpha/beta-Hydrolases"/>
    <property type="match status" value="1"/>
</dbReference>
<sequence length="1000" mass="111152">MATTPAEAFVELDGINYYTLLENPTNGAPNAPCVLLIHALMSNLHMWDATAATLHAAGYRTLRYDHIGHHRTPPPPDAPNAHYHLDDLTRHAHQLVRARLGHPHLHALIGCSIGGSMAFRYATLFPQDVGRIISVASPGLSSPAFAHELWTQRLEQFEQDLRTGDEVLCRETVARWVPGERAEDNGVRREALGQVRTCGIEGYRVLVQAIRGYDYGGLVGEMGRVRMLVVAGEEDGAGRRDVLESAAGRIEGAEFVGMGRTGHLPPMQKAGEFGGVMMRFLGEGGGTTSPYVPTTLTHAPPPFDHWFHIALSIPSVPSVHHASAALVHGDRAASMNTALLFLWPLATWLRTALAYDTPDSASLTTPPQYNAAYDNGTFGYYPVRTYVTAEDLHSPQVNFLEWDAQCDDGLYYFFAPRGWSVPDPGPMIFDSRGELVWAKHFDNNSGGEAYDFMVQTYQGQEYLTFWLGDDRVRGHGSGHYYMLNSSYDIVHRVGAANGLSADLHEFLITPQGTALMTMYEIVAHDVTSFREFDPDLPEDQNPNFIWDCLFQEVDVATGDLVFEWRASDHMELHDTYHGIGPGGTQDDPFDWFHINSVDKDELGNFLVSARYMHSLTYIDGKTGDVIWTLGGKSNAFMDLSDGFSLNFAWQHDARFIPIDTFPNMYRAPPERAGYTTRLVTFFDNAAEDQHYDHGLTYSRGLLLEITYPTTPPAVPTTTNHDHQRRQESYDPAINAAKIAEINGTNPDYTVRVVQSYENPLPVRSSSQGSMQILPPPPGSSDDPTVLIGYGLNAVFTVFAANGSVLCDAHYGANTSWERGDIQSYRVYKFPWSGAPRQPPSVDISDDDVEVYISWNGATEVTDWILQCAEEDSESEQAWADVVRVGKEGFETVIQLPEDVGESRFLRVIALGDTGRRLQHGVSETIDRGSMAGSSFFPLKVASSVRQVTPLRVFLVLVSMLSGMFVLYEGYRRYLSWSFGRPGGRSLRWRQGKAYRMLGEA</sequence>
<dbReference type="Pfam" id="PF00561">
    <property type="entry name" value="Abhydrolase_1"/>
    <property type="match status" value="1"/>
</dbReference>
<dbReference type="Pfam" id="PF14269">
    <property type="entry name" value="Arylsulfotran_2"/>
    <property type="match status" value="1"/>
</dbReference>
<dbReference type="OrthoDB" id="5427350at2759"/>
<comment type="caution">
    <text evidence="2">The sequence shown here is derived from an EMBL/GenBank/DDBJ whole genome shotgun (WGS) entry which is preliminary data.</text>
</comment>
<dbReference type="EMBL" id="NAJP01000106">
    <property type="protein sequence ID" value="TKA29941.1"/>
    <property type="molecule type" value="Genomic_DNA"/>
</dbReference>
<dbReference type="InterPro" id="IPR039535">
    <property type="entry name" value="ASST-like"/>
</dbReference>
<feature type="domain" description="AB hydrolase-1" evidence="1">
    <location>
        <begin position="32"/>
        <end position="161"/>
    </location>
</feature>
<evidence type="ECO:0000313" key="3">
    <source>
        <dbReference type="Proteomes" id="UP000310066"/>
    </source>
</evidence>
<dbReference type="InterPro" id="IPR000073">
    <property type="entry name" value="AB_hydrolase_1"/>
</dbReference>
<gene>
    <name evidence="2" type="ORF">B0A54_15067</name>
</gene>
<dbReference type="STRING" id="329885.A0A4U0U4B4"/>
<evidence type="ECO:0000259" key="1">
    <source>
        <dbReference type="Pfam" id="PF00561"/>
    </source>
</evidence>
<dbReference type="PANTHER" id="PTHR35340">
    <property type="entry name" value="PQQ ENZYME REPEAT PROTEIN-RELATED"/>
    <property type="match status" value="1"/>
</dbReference>
<dbReference type="PANTHER" id="PTHR35340:SF5">
    <property type="entry name" value="ASST-DOMAIN-CONTAINING PROTEIN"/>
    <property type="match status" value="1"/>
</dbReference>
<dbReference type="Gene3D" id="3.40.50.1820">
    <property type="entry name" value="alpha/beta hydrolase"/>
    <property type="match status" value="1"/>
</dbReference>
<protein>
    <recommendedName>
        <fullName evidence="1">AB hydrolase-1 domain-containing protein</fullName>
    </recommendedName>
</protein>
<dbReference type="Proteomes" id="UP000310066">
    <property type="component" value="Unassembled WGS sequence"/>
</dbReference>